<sequence>IPLITKKPATIIVNPGRLTSLGKLWIAIYFKNNYKGIHFDSYEKTFLKEYIKNTKLRTQASSDFGKYFFKLMNNAIYGKTLEKVRNRQNIKIITNFKSAEKEFKKVTFKYRTIFNKNLIAVHLLNNYVGLSVLQLSKNLMYEIHYNVMKVKYPDIKLCYQDTDSFFYLVKTKYLYDDIKALSSHLDTSDYPKDHKLYSTLNNKVIEKLKMT</sequence>
<keyword evidence="2" id="KW-1185">Reference proteome</keyword>
<organism evidence="1 2">
    <name type="scientific">Leptotrombidium deliense</name>
    <dbReference type="NCBI Taxonomy" id="299467"/>
    <lineage>
        <taxon>Eukaryota</taxon>
        <taxon>Metazoa</taxon>
        <taxon>Ecdysozoa</taxon>
        <taxon>Arthropoda</taxon>
        <taxon>Chelicerata</taxon>
        <taxon>Arachnida</taxon>
        <taxon>Acari</taxon>
        <taxon>Acariformes</taxon>
        <taxon>Trombidiformes</taxon>
        <taxon>Prostigmata</taxon>
        <taxon>Anystina</taxon>
        <taxon>Parasitengona</taxon>
        <taxon>Trombiculoidea</taxon>
        <taxon>Trombiculidae</taxon>
        <taxon>Leptotrombidium</taxon>
    </lineage>
</organism>
<feature type="non-terminal residue" evidence="1">
    <location>
        <position position="1"/>
    </location>
</feature>
<dbReference type="PANTHER" id="PTHR31511">
    <property type="entry name" value="PROTEIN CBG23764"/>
    <property type="match status" value="1"/>
</dbReference>
<name>A0A443RTF5_9ACAR</name>
<reference evidence="1 2" key="1">
    <citation type="journal article" date="2018" name="Gigascience">
        <title>Genomes of trombidid mites reveal novel predicted allergens and laterally-transferred genes associated with secondary metabolism.</title>
        <authorList>
            <person name="Dong X."/>
            <person name="Chaisiri K."/>
            <person name="Xia D."/>
            <person name="Armstrong S.D."/>
            <person name="Fang Y."/>
            <person name="Donnelly M.J."/>
            <person name="Kadowaki T."/>
            <person name="McGarry J.W."/>
            <person name="Darby A.C."/>
            <person name="Makepeace B.L."/>
        </authorList>
    </citation>
    <scope>NUCLEOTIDE SEQUENCE [LARGE SCALE GENOMIC DNA]</scope>
    <source>
        <strain evidence="1">UoL-UT</strain>
    </source>
</reference>
<dbReference type="AlphaFoldDB" id="A0A443RTF5"/>
<accession>A0A443RTF5</accession>
<protein>
    <recommendedName>
        <fullName evidence="3">DNA-directed DNA polymerase</fullName>
    </recommendedName>
</protein>
<dbReference type="PANTHER" id="PTHR31511:SF12">
    <property type="entry name" value="RHO TERMINATION FACTOR N-TERMINAL DOMAIN-CONTAINING PROTEIN"/>
    <property type="match status" value="1"/>
</dbReference>
<dbReference type="SUPFAM" id="SSF56672">
    <property type="entry name" value="DNA/RNA polymerases"/>
    <property type="match status" value="1"/>
</dbReference>
<evidence type="ECO:0000313" key="1">
    <source>
        <dbReference type="EMBL" id="RWS18626.1"/>
    </source>
</evidence>
<dbReference type="OrthoDB" id="6429248at2759"/>
<dbReference type="EMBL" id="NCKV01036909">
    <property type="protein sequence ID" value="RWS18626.1"/>
    <property type="molecule type" value="Genomic_DNA"/>
</dbReference>
<evidence type="ECO:0000313" key="2">
    <source>
        <dbReference type="Proteomes" id="UP000288716"/>
    </source>
</evidence>
<dbReference type="GO" id="GO:0071897">
    <property type="term" value="P:DNA biosynthetic process"/>
    <property type="evidence" value="ECO:0007669"/>
    <property type="project" value="UniProtKB-ARBA"/>
</dbReference>
<evidence type="ECO:0008006" key="3">
    <source>
        <dbReference type="Google" id="ProtNLM"/>
    </source>
</evidence>
<dbReference type="STRING" id="299467.A0A443RTF5"/>
<dbReference type="VEuPathDB" id="VectorBase:LDEU013414"/>
<dbReference type="Proteomes" id="UP000288716">
    <property type="component" value="Unassembled WGS sequence"/>
</dbReference>
<proteinExistence type="predicted"/>
<gene>
    <name evidence="1" type="ORF">B4U80_05605</name>
</gene>
<dbReference type="InterPro" id="IPR043502">
    <property type="entry name" value="DNA/RNA_pol_sf"/>
</dbReference>
<comment type="caution">
    <text evidence="1">The sequence shown here is derived from an EMBL/GenBank/DDBJ whole genome shotgun (WGS) entry which is preliminary data.</text>
</comment>